<accession>A0A9W8XVT7</accession>
<keyword evidence="1" id="KW-0732">Signal</keyword>
<sequence length="539" mass="59401">MRTAVVLSLFAVATSHAHSSHLLQHRNSSRYDHITTSSGNVTGHLASNTTDIVYEYLGIRYAKAPVGDLRFAAPEPYVAPNSTLNATSWFPHCPFNLPPVTQFNRFDPNGFEVYNTFTAHSPWQADQAEDCLALNVWTKAEPGEERGDRPVFIFFHGGRFQIPGPHSPFYVGKYFAGDQDVVVVTVSYRLGMFGFSGAPGVEQNAALRDQRLAVEWVQGNIAGFGGDSGRIIIQGQSVSGFSTDAYLYAYPEDPIVAGAIAQSGTVFSFLPNTPEYSRSLYYNVSGTLGCGNASTPEVDTLACLRSKNVSQILNAARIVPALPSQALAQSAFHPTVDNKTVWADWLERSRAGKFARVPYLTGNNDYESGFYRVSAFAVNKTLSPESWVLFTERGFTCPAKYSTDLRKQFDVPTWRYRYMGDYPNLRLFEPFDGYPDSGAYHGSELTLLFGTTYDVTGSDSPPEQQAAAKYIRQAWAAFGRDPERGLTGFGWPEYNSSSESLVRLSYNNTPGLDLAYPVVYDADCPPIEQNDPLPGRGGF</sequence>
<evidence type="ECO:0000313" key="3">
    <source>
        <dbReference type="EMBL" id="KAJ4359710.1"/>
    </source>
</evidence>
<reference evidence="3" key="1">
    <citation type="submission" date="2022-10" db="EMBL/GenBank/DDBJ databases">
        <title>Tapping the CABI collections for fungal endophytes: first genome assemblies for Collariella, Neodidymelliopsis, Ascochyta clinopodiicola, Didymella pomorum, Didymosphaeria variabile, Neocosmospora piperis and Neocucurbitaria cava.</title>
        <authorList>
            <person name="Hill R."/>
        </authorList>
    </citation>
    <scope>NUCLEOTIDE SEQUENCE</scope>
    <source>
        <strain evidence="3">IMI 356815</strain>
    </source>
</reference>
<comment type="caution">
    <text evidence="3">The sequence shown here is derived from an EMBL/GenBank/DDBJ whole genome shotgun (WGS) entry which is preliminary data.</text>
</comment>
<dbReference type="PANTHER" id="PTHR11559">
    <property type="entry name" value="CARBOXYLESTERASE"/>
    <property type="match status" value="1"/>
</dbReference>
<dbReference type="InterPro" id="IPR029058">
    <property type="entry name" value="AB_hydrolase_fold"/>
</dbReference>
<protein>
    <recommendedName>
        <fullName evidence="2">Carboxylesterase type B domain-containing protein</fullName>
    </recommendedName>
</protein>
<evidence type="ECO:0000256" key="1">
    <source>
        <dbReference type="SAM" id="SignalP"/>
    </source>
</evidence>
<name>A0A9W8XVT7_9PLEO</name>
<dbReference type="Gene3D" id="3.40.50.1820">
    <property type="entry name" value="alpha/beta hydrolase"/>
    <property type="match status" value="2"/>
</dbReference>
<keyword evidence="4" id="KW-1185">Reference proteome</keyword>
<dbReference type="GeneID" id="80903796"/>
<dbReference type="OrthoDB" id="408631at2759"/>
<gene>
    <name evidence="3" type="ORF">N0V89_000266</name>
</gene>
<dbReference type="Proteomes" id="UP001140513">
    <property type="component" value="Unassembled WGS sequence"/>
</dbReference>
<dbReference type="AlphaFoldDB" id="A0A9W8XVT7"/>
<organism evidence="3 4">
    <name type="scientific">Didymosphaeria variabile</name>
    <dbReference type="NCBI Taxonomy" id="1932322"/>
    <lineage>
        <taxon>Eukaryota</taxon>
        <taxon>Fungi</taxon>
        <taxon>Dikarya</taxon>
        <taxon>Ascomycota</taxon>
        <taxon>Pezizomycotina</taxon>
        <taxon>Dothideomycetes</taxon>
        <taxon>Pleosporomycetidae</taxon>
        <taxon>Pleosporales</taxon>
        <taxon>Massarineae</taxon>
        <taxon>Didymosphaeriaceae</taxon>
        <taxon>Didymosphaeria</taxon>
    </lineage>
</organism>
<feature type="chain" id="PRO_5040838753" description="Carboxylesterase type B domain-containing protein" evidence="1">
    <location>
        <begin position="20"/>
        <end position="539"/>
    </location>
</feature>
<dbReference type="Pfam" id="PF00135">
    <property type="entry name" value="COesterase"/>
    <property type="match status" value="1"/>
</dbReference>
<dbReference type="InterPro" id="IPR050309">
    <property type="entry name" value="Type-B_Carboxylest/Lipase"/>
</dbReference>
<feature type="signal peptide" evidence="1">
    <location>
        <begin position="1"/>
        <end position="19"/>
    </location>
</feature>
<proteinExistence type="predicted"/>
<evidence type="ECO:0000259" key="2">
    <source>
        <dbReference type="Pfam" id="PF00135"/>
    </source>
</evidence>
<dbReference type="RefSeq" id="XP_056075912.1">
    <property type="nucleotide sequence ID" value="XM_056209090.1"/>
</dbReference>
<evidence type="ECO:0000313" key="4">
    <source>
        <dbReference type="Proteomes" id="UP001140513"/>
    </source>
</evidence>
<feature type="domain" description="Carboxylesterase type B" evidence="2">
    <location>
        <begin position="33"/>
        <end position="374"/>
    </location>
</feature>
<dbReference type="SUPFAM" id="SSF53474">
    <property type="entry name" value="alpha/beta-Hydrolases"/>
    <property type="match status" value="1"/>
</dbReference>
<dbReference type="EMBL" id="JAPEUX010000001">
    <property type="protein sequence ID" value="KAJ4359710.1"/>
    <property type="molecule type" value="Genomic_DNA"/>
</dbReference>
<dbReference type="InterPro" id="IPR002018">
    <property type="entry name" value="CarbesteraseB"/>
</dbReference>